<evidence type="ECO:0000256" key="1">
    <source>
        <dbReference type="SAM" id="MobiDB-lite"/>
    </source>
</evidence>
<reference evidence="2 3" key="1">
    <citation type="submission" date="2019-06" db="EMBL/GenBank/DDBJ databases">
        <title>A chromosomal-level reference genome of Carpinus fangiana (Coryloideae, Betulaceae).</title>
        <authorList>
            <person name="Yang X."/>
            <person name="Wang Z."/>
            <person name="Zhang L."/>
            <person name="Hao G."/>
            <person name="Liu J."/>
            <person name="Yang Y."/>
        </authorList>
    </citation>
    <scope>NUCLEOTIDE SEQUENCE [LARGE SCALE GENOMIC DNA]</scope>
    <source>
        <strain evidence="2">Cfa_2016G</strain>
        <tissue evidence="2">Leaf</tissue>
    </source>
</reference>
<gene>
    <name evidence="2" type="ORF">FH972_013033</name>
</gene>
<proteinExistence type="predicted"/>
<dbReference type="EMBL" id="CM017325">
    <property type="protein sequence ID" value="KAE8056245.1"/>
    <property type="molecule type" value="Genomic_DNA"/>
</dbReference>
<protein>
    <submittedName>
        <fullName evidence="2">Uncharacterized protein</fullName>
    </submittedName>
</protein>
<evidence type="ECO:0000313" key="2">
    <source>
        <dbReference type="EMBL" id="KAE8056245.1"/>
    </source>
</evidence>
<keyword evidence="3" id="KW-1185">Reference proteome</keyword>
<dbReference type="Proteomes" id="UP000327013">
    <property type="component" value="Chromosome 5"/>
</dbReference>
<dbReference type="AlphaFoldDB" id="A0A5N6R7X8"/>
<feature type="region of interest" description="Disordered" evidence="1">
    <location>
        <begin position="1"/>
        <end position="21"/>
    </location>
</feature>
<sequence length="175" mass="20061">MASDLRDGQRQEARGSPSHLGKRHGRVALFVAKSSSLSANSSSSSANSLWLCLWLENGKIESRIGWILVKSNLITLIQTPPIHKCTSPLLNEDVAPTCPLFEEQLMFRHGIRIPNCYRNPSILDLFNAFCIPECENMSIYAIRRQQEPRQFPNITFLDYFSRVRVWAEGKGRRWR</sequence>
<evidence type="ECO:0000313" key="3">
    <source>
        <dbReference type="Proteomes" id="UP000327013"/>
    </source>
</evidence>
<organism evidence="2 3">
    <name type="scientific">Carpinus fangiana</name>
    <dbReference type="NCBI Taxonomy" id="176857"/>
    <lineage>
        <taxon>Eukaryota</taxon>
        <taxon>Viridiplantae</taxon>
        <taxon>Streptophyta</taxon>
        <taxon>Embryophyta</taxon>
        <taxon>Tracheophyta</taxon>
        <taxon>Spermatophyta</taxon>
        <taxon>Magnoliopsida</taxon>
        <taxon>eudicotyledons</taxon>
        <taxon>Gunneridae</taxon>
        <taxon>Pentapetalae</taxon>
        <taxon>rosids</taxon>
        <taxon>fabids</taxon>
        <taxon>Fagales</taxon>
        <taxon>Betulaceae</taxon>
        <taxon>Carpinus</taxon>
    </lineage>
</organism>
<accession>A0A5N6R7X8</accession>
<name>A0A5N6R7X8_9ROSI</name>
<feature type="compositionally biased region" description="Basic and acidic residues" evidence="1">
    <location>
        <begin position="1"/>
        <end position="13"/>
    </location>
</feature>